<dbReference type="InterPro" id="IPR052559">
    <property type="entry name" value="V-haloperoxidase"/>
</dbReference>
<dbReference type="Gene3D" id="1.10.606.20">
    <property type="match status" value="1"/>
</dbReference>
<dbReference type="AlphaFoldDB" id="A0A919JU85"/>
<dbReference type="Proteomes" id="UP000636960">
    <property type="component" value="Unassembled WGS sequence"/>
</dbReference>
<dbReference type="PANTHER" id="PTHR34599:SF1">
    <property type="entry name" value="PHOSPHATIDIC ACID PHOSPHATASE TYPE 2_HALOPEROXIDASE DOMAIN-CONTAINING PROTEIN"/>
    <property type="match status" value="1"/>
</dbReference>
<dbReference type="Pfam" id="PF22778">
    <property type="entry name" value="VCPO_2nd"/>
    <property type="match status" value="1"/>
</dbReference>
<dbReference type="InterPro" id="IPR055161">
    <property type="entry name" value="NapH1-like_2nd"/>
</dbReference>
<reference evidence="2" key="1">
    <citation type="submission" date="2021-01" db="EMBL/GenBank/DDBJ databases">
        <title>Whole genome shotgun sequence of Actinoplanes rishiriensis NBRC 108556.</title>
        <authorList>
            <person name="Komaki H."/>
            <person name="Tamura T."/>
        </authorList>
    </citation>
    <scope>NUCLEOTIDE SEQUENCE</scope>
    <source>
        <strain evidence="2">NBRC 108556</strain>
    </source>
</reference>
<feature type="domain" description="Vanadium-dependent haloperoxidase NapH1-like second helical-bundle" evidence="1">
    <location>
        <begin position="237"/>
        <end position="380"/>
    </location>
</feature>
<organism evidence="2 3">
    <name type="scientific">Paractinoplanes rishiriensis</name>
    <dbReference type="NCBI Taxonomy" id="1050105"/>
    <lineage>
        <taxon>Bacteria</taxon>
        <taxon>Bacillati</taxon>
        <taxon>Actinomycetota</taxon>
        <taxon>Actinomycetes</taxon>
        <taxon>Micromonosporales</taxon>
        <taxon>Micromonosporaceae</taxon>
        <taxon>Paractinoplanes</taxon>
    </lineage>
</organism>
<name>A0A919JU85_9ACTN</name>
<evidence type="ECO:0000259" key="1">
    <source>
        <dbReference type="Pfam" id="PF22778"/>
    </source>
</evidence>
<accession>A0A919JU85</accession>
<proteinExistence type="predicted"/>
<evidence type="ECO:0000313" key="2">
    <source>
        <dbReference type="EMBL" id="GIE95296.1"/>
    </source>
</evidence>
<sequence>MYAMTHIAMHDALNAIDRRSRPYAYRGNARGASPDAAVAAAARDVLVPLLRELPPPFADCVTSGNVVAGVEARYAAALSRIPDGSAKTRGLATGHAAAAAILAARAGDGSGTPLFDTAYPQGTGPGEYRFTPGFDFAFAPGWADVTPFALRSAVQFRPGPPYAVTSQRYARDLAEVKRLGGDGVTTPSARTADQTEMARFWVESSPLLWNRVARAAATGKHLDPWQSSRLFGLLNMALADGYVATFDTKYRAYNFWRPVTAIRNAAGDGNPGTVADPTWTPLVPTPPIPDYDSGHSVEGGAAAQVLKRFFGTDRIRFETCSYTLPAGQTCTDAAPVVRRYHSFSQASAENGLSRIMVGFHFRKAVDEGIAHGVRIGDWTVHNTLRRVS</sequence>
<dbReference type="InterPro" id="IPR036938">
    <property type="entry name" value="PAP2/HPO_sf"/>
</dbReference>
<dbReference type="PANTHER" id="PTHR34599">
    <property type="entry name" value="PEROXIDASE-RELATED"/>
    <property type="match status" value="1"/>
</dbReference>
<evidence type="ECO:0000313" key="3">
    <source>
        <dbReference type="Proteomes" id="UP000636960"/>
    </source>
</evidence>
<dbReference type="SUPFAM" id="SSF48317">
    <property type="entry name" value="Acid phosphatase/Vanadium-dependent haloperoxidase"/>
    <property type="match status" value="1"/>
</dbReference>
<protein>
    <submittedName>
        <fullName evidence="2">Haloperoxidase</fullName>
    </submittedName>
</protein>
<comment type="caution">
    <text evidence="2">The sequence shown here is derived from an EMBL/GenBank/DDBJ whole genome shotgun (WGS) entry which is preliminary data.</text>
</comment>
<keyword evidence="3" id="KW-1185">Reference proteome</keyword>
<dbReference type="EMBL" id="BOMV01000026">
    <property type="protein sequence ID" value="GIE95296.1"/>
    <property type="molecule type" value="Genomic_DNA"/>
</dbReference>
<gene>
    <name evidence="2" type="ORF">Ari01nite_27610</name>
</gene>
<dbReference type="CDD" id="cd03398">
    <property type="entry name" value="PAP2_haloperoxidase"/>
    <property type="match status" value="1"/>
</dbReference>